<reference evidence="2" key="1">
    <citation type="submission" date="2021-05" db="EMBL/GenBank/DDBJ databases">
        <authorList>
            <person name="Alioto T."/>
            <person name="Alioto T."/>
            <person name="Gomez Garrido J."/>
        </authorList>
    </citation>
    <scope>NUCLEOTIDE SEQUENCE</scope>
</reference>
<dbReference type="Gene3D" id="3.10.10.10">
    <property type="entry name" value="HIV Type 1 Reverse Transcriptase, subunit A, domain 1"/>
    <property type="match status" value="1"/>
</dbReference>
<dbReference type="Gene3D" id="3.30.70.270">
    <property type="match status" value="1"/>
</dbReference>
<proteinExistence type="predicted"/>
<dbReference type="Pfam" id="PF18701">
    <property type="entry name" value="DUF5641"/>
    <property type="match status" value="1"/>
</dbReference>
<dbReference type="SUPFAM" id="SSF56672">
    <property type="entry name" value="DNA/RNA polymerases"/>
    <property type="match status" value="1"/>
</dbReference>
<dbReference type="InterPro" id="IPR043502">
    <property type="entry name" value="DNA/RNA_pol_sf"/>
</dbReference>
<dbReference type="AlphaFoldDB" id="A0A8D8XNQ8"/>
<dbReference type="InterPro" id="IPR040676">
    <property type="entry name" value="DUF5641"/>
</dbReference>
<dbReference type="GO" id="GO:0042575">
    <property type="term" value="C:DNA polymerase complex"/>
    <property type="evidence" value="ECO:0007669"/>
    <property type="project" value="UniProtKB-ARBA"/>
</dbReference>
<protein>
    <recommendedName>
        <fullName evidence="1">Integrase catalytic domain-containing protein</fullName>
    </recommendedName>
</protein>
<evidence type="ECO:0000313" key="2">
    <source>
        <dbReference type="EMBL" id="CAG6701659.1"/>
    </source>
</evidence>
<dbReference type="PROSITE" id="PS50994">
    <property type="entry name" value="INTEGRASE"/>
    <property type="match status" value="1"/>
</dbReference>
<name>A0A8D8XNQ8_9HEMI</name>
<feature type="domain" description="Integrase catalytic" evidence="1">
    <location>
        <begin position="770"/>
        <end position="903"/>
    </location>
</feature>
<dbReference type="GO" id="GO:0015074">
    <property type="term" value="P:DNA integration"/>
    <property type="evidence" value="ECO:0007669"/>
    <property type="project" value="InterPro"/>
</dbReference>
<dbReference type="InterPro" id="IPR008042">
    <property type="entry name" value="Retrotrans_Pao"/>
</dbReference>
<dbReference type="EMBL" id="HBUF01340014">
    <property type="protein sequence ID" value="CAG6701670.1"/>
    <property type="molecule type" value="Transcribed_RNA"/>
</dbReference>
<dbReference type="GO" id="GO:0003676">
    <property type="term" value="F:nucleic acid binding"/>
    <property type="evidence" value="ECO:0007669"/>
    <property type="project" value="InterPro"/>
</dbReference>
<dbReference type="GO" id="GO:0071897">
    <property type="term" value="P:DNA biosynthetic process"/>
    <property type="evidence" value="ECO:0007669"/>
    <property type="project" value="UniProtKB-ARBA"/>
</dbReference>
<accession>A0A8D8XNQ8</accession>
<dbReference type="InterPro" id="IPR012337">
    <property type="entry name" value="RNaseH-like_sf"/>
</dbReference>
<dbReference type="PANTHER" id="PTHR47331">
    <property type="entry name" value="PHD-TYPE DOMAIN-CONTAINING PROTEIN"/>
    <property type="match status" value="1"/>
</dbReference>
<evidence type="ECO:0000259" key="1">
    <source>
        <dbReference type="PROSITE" id="PS50994"/>
    </source>
</evidence>
<dbReference type="EMBL" id="HBUF01340012">
    <property type="protein sequence ID" value="CAG6701659.1"/>
    <property type="molecule type" value="Transcribed_RNA"/>
</dbReference>
<dbReference type="InterPro" id="IPR001584">
    <property type="entry name" value="Integrase_cat-core"/>
</dbReference>
<dbReference type="Gene3D" id="3.30.420.10">
    <property type="entry name" value="Ribonuclease H-like superfamily/Ribonuclease H"/>
    <property type="match status" value="1"/>
</dbReference>
<dbReference type="InterPro" id="IPR036397">
    <property type="entry name" value="RNaseH_sf"/>
</dbReference>
<organism evidence="2">
    <name type="scientific">Cacopsylla melanoneura</name>
    <dbReference type="NCBI Taxonomy" id="428564"/>
    <lineage>
        <taxon>Eukaryota</taxon>
        <taxon>Metazoa</taxon>
        <taxon>Ecdysozoa</taxon>
        <taxon>Arthropoda</taxon>
        <taxon>Hexapoda</taxon>
        <taxon>Insecta</taxon>
        <taxon>Pterygota</taxon>
        <taxon>Neoptera</taxon>
        <taxon>Paraneoptera</taxon>
        <taxon>Hemiptera</taxon>
        <taxon>Sternorrhyncha</taxon>
        <taxon>Psylloidea</taxon>
        <taxon>Psyllidae</taxon>
        <taxon>Psyllinae</taxon>
        <taxon>Cacopsylla</taxon>
    </lineage>
</organism>
<dbReference type="PANTHER" id="PTHR47331:SF1">
    <property type="entry name" value="GAG-LIKE PROTEIN"/>
    <property type="match status" value="1"/>
</dbReference>
<dbReference type="SUPFAM" id="SSF53098">
    <property type="entry name" value="Ribonuclease H-like"/>
    <property type="match status" value="1"/>
</dbReference>
<sequence length="1033" mass="117887">MGEVYVRYSIVGPRQVISQNVWLKHFLLTTDPGKNINVYTFGQHAPKTMRVFGTKVSLLDKANKVWDLHLSVTPTIVGEDKSEYFDMKMINNLASTYTLADECFTSGIEQNYDILIGNDYYLQFVIGDRVQIQDNLFLLNTVFGHVFSGQLFVPRDSGDNHMTNFASISLFLKADTPLLGPKNLNFFWDLETLGIKENPCESEDDLALRNFERDLKCVNNRYYVSFPWRDVSKCDVQTNYGLALGRLGSLLKRHKDDGLLDICDKTFLEQVKLGVIERVESDSQKVGNYLPFHAVRKETSETTKVRLVMDASAKQVRSKPSLNELLYRGPVLLENLCSLLLRFRLHEISFVADIEKAFLNIGLNEEDRDFTKILWVKDKTLPPDSDNLITYRHCRIPFGVISSPFLLAGTIRSHLDKYGEDNVLVKLKSDLYVDNLVSGVSTEEELTAFIIKSREIFGAASLNLRSWATNSNSDSFEQLGAELKSQNSVQCVLGVDWDTKCDTLSVKFTFEGVLDKVTKRTLLGIYGSFYDVMGLWVPSTVKLKFLLQSSWTENKDWDSEIDGVESLVDIVHDLKNIPAYKIPRLVSNNAPGTRYELHAYSDACTKTYAATIYLRCIGEQDICTNLMFSKIKIAPRKQTLTLPRLELLGVLIAFRSLKFVRSALNLNIDKFYLWCDNQCVLCWLNTTKVLPVFIKNRVNEIKASPFPIEYRYVRSQDNPSDVCCRQGKSGKELRDCSLWWKGPEWLEKTQGEWPSSEFPSITKTQEVIDTETSVDLFMAFRKFIARRGGCTTLLSDNAQQFKLLKKAVDSIYSFNDFQSYLNQKKIVFKFTSPLTPWAGGTFERLISVTKQCIRKALGKGLISYSQLETILTEVQYMVNDRPLGYVSNEDLIITPNHFLCLKRDSLLPDIASSCESVPGSVTFKNLINLWKKGNNFLNVFWRAWHNQYLMSLRERNNLLFKQGKVMSIVPNVGDVVLLKQTNQTRSSWPYGVIVSINHSRDNKVRIVEVRLSNGQTVVRPVSLLFPFEFGSNC</sequence>
<dbReference type="InterPro" id="IPR043128">
    <property type="entry name" value="Rev_trsase/Diguanyl_cyclase"/>
</dbReference>
<dbReference type="Pfam" id="PF05380">
    <property type="entry name" value="Peptidase_A17"/>
    <property type="match status" value="1"/>
</dbReference>